<evidence type="ECO:0000313" key="1">
    <source>
        <dbReference type="EMBL" id="USW48809.1"/>
    </source>
</evidence>
<protein>
    <recommendedName>
        <fullName evidence="3">RING-type domain-containing protein</fullName>
    </recommendedName>
</protein>
<reference evidence="1" key="1">
    <citation type="submission" date="2022-06" db="EMBL/GenBank/DDBJ databases">
        <title>Complete genome sequences of two strains of the flax pathogen Septoria linicola.</title>
        <authorList>
            <person name="Lapalu N."/>
            <person name="Simon A."/>
            <person name="Demenou B."/>
            <person name="Paumier D."/>
            <person name="Guillot M.-P."/>
            <person name="Gout L."/>
            <person name="Valade R."/>
        </authorList>
    </citation>
    <scope>NUCLEOTIDE SEQUENCE</scope>
    <source>
        <strain evidence="1">SE15195</strain>
    </source>
</reference>
<dbReference type="Proteomes" id="UP001056384">
    <property type="component" value="Chromosome 2"/>
</dbReference>
<keyword evidence="2" id="KW-1185">Reference proteome</keyword>
<accession>A0A9Q9EGD4</accession>
<dbReference type="EMBL" id="CP099419">
    <property type="protein sequence ID" value="USW48809.1"/>
    <property type="molecule type" value="Genomic_DNA"/>
</dbReference>
<evidence type="ECO:0000313" key="2">
    <source>
        <dbReference type="Proteomes" id="UP001056384"/>
    </source>
</evidence>
<evidence type="ECO:0008006" key="3">
    <source>
        <dbReference type="Google" id="ProtNLM"/>
    </source>
</evidence>
<proteinExistence type="predicted"/>
<sequence length="441" mass="49973">MAISGEPLRFVCAGRYPVGELPDEVLCFINSWTIRANAETSLLRTTSDWSTGVTHRQYGSPGLSSPDFNVPCAPIRYLYSIRIPEYSSLAKKIAEYVPDVSESEDPLSPLIEDEMVESNAGRSVLDENNSSSVYTSSLTATLEEVSDLEDSLMDMIEDPYETYPGDLIGYMRRVTEHAGWTTISVLPYVVIPAGQRPQMRIRVSIEMRFPGVNNDVTDNDNDAQEEVEPFVLEVEQGLLWLDSLQGRRHEAEWVADLTELIRGTSRRALTHRLMLRHMHYDPEIDDPQNDAKERETTADIRRRYRFKARRFPNYASILANRTVTLAQVPIDDRACMFCATDFTPASHIVLLPCNYPRHCVCWQCAIAHCRTAGPDSARCGACNVDFFTTPEESSYLKFGENNGVYVVDARFQHWENVQRSLADLDQQLTTYDTIIQSATLQ</sequence>
<organism evidence="1 2">
    <name type="scientific">Septoria linicola</name>
    <dbReference type="NCBI Taxonomy" id="215465"/>
    <lineage>
        <taxon>Eukaryota</taxon>
        <taxon>Fungi</taxon>
        <taxon>Dikarya</taxon>
        <taxon>Ascomycota</taxon>
        <taxon>Pezizomycotina</taxon>
        <taxon>Dothideomycetes</taxon>
        <taxon>Dothideomycetidae</taxon>
        <taxon>Mycosphaerellales</taxon>
        <taxon>Mycosphaerellaceae</taxon>
        <taxon>Septoria</taxon>
    </lineage>
</organism>
<name>A0A9Q9EGD4_9PEZI</name>
<gene>
    <name evidence="1" type="ORF">Slin15195_G021280</name>
</gene>
<dbReference type="AlphaFoldDB" id="A0A9Q9EGD4"/>